<feature type="domain" description="Carbohydrate kinase FGGY C-terminal" evidence="6">
    <location>
        <begin position="298"/>
        <end position="481"/>
    </location>
</feature>
<reference evidence="7" key="2">
    <citation type="submission" date="2017-05" db="UniProtKB">
        <authorList>
            <consortium name="EnsemblMetazoa"/>
        </authorList>
    </citation>
    <scope>IDENTIFICATION</scope>
</reference>
<dbReference type="GO" id="GO:0004856">
    <property type="term" value="F:D-xylulokinase activity"/>
    <property type="evidence" value="ECO:0007669"/>
    <property type="project" value="UniProtKB-UniRule"/>
</dbReference>
<dbReference type="FunFam" id="3.30.420.40:FF:000118">
    <property type="entry name" value="Xylulose kinase 2"/>
    <property type="match status" value="1"/>
</dbReference>
<evidence type="ECO:0000256" key="2">
    <source>
        <dbReference type="ARBA" id="ARBA00022679"/>
    </source>
</evidence>
<dbReference type="InterPro" id="IPR043129">
    <property type="entry name" value="ATPase_NBD"/>
</dbReference>
<dbReference type="Gene3D" id="3.30.420.40">
    <property type="match status" value="2"/>
</dbReference>
<comment type="catalytic activity">
    <reaction evidence="4">
        <text>D-xylulose + ATP = D-xylulose 5-phosphate + ADP + H(+)</text>
        <dbReference type="Rhea" id="RHEA:10964"/>
        <dbReference type="ChEBI" id="CHEBI:15378"/>
        <dbReference type="ChEBI" id="CHEBI:17140"/>
        <dbReference type="ChEBI" id="CHEBI:30616"/>
        <dbReference type="ChEBI" id="CHEBI:57737"/>
        <dbReference type="ChEBI" id="CHEBI:456216"/>
        <dbReference type="EC" id="2.7.1.17"/>
    </reaction>
</comment>
<dbReference type="Pfam" id="PF00370">
    <property type="entry name" value="FGGY_N"/>
    <property type="match status" value="1"/>
</dbReference>
<dbReference type="EnsemblMetazoa" id="Aqu2.1.27290_001">
    <property type="protein sequence ID" value="Aqu2.1.27290_001"/>
    <property type="gene ID" value="Aqu2.1.27290"/>
</dbReference>
<dbReference type="AlphaFoldDB" id="A0A1X7UHZ9"/>
<evidence type="ECO:0000313" key="8">
    <source>
        <dbReference type="Proteomes" id="UP000007879"/>
    </source>
</evidence>
<dbReference type="EC" id="2.7.1.17" evidence="4"/>
<dbReference type="PIRSF" id="PIRSF000538">
    <property type="entry name" value="GlpK"/>
    <property type="match status" value="1"/>
</dbReference>
<gene>
    <name evidence="7" type="primary">100632673</name>
</gene>
<evidence type="ECO:0000259" key="5">
    <source>
        <dbReference type="Pfam" id="PF00370"/>
    </source>
</evidence>
<keyword evidence="3 4" id="KW-0418">Kinase</keyword>
<dbReference type="GO" id="GO:0005829">
    <property type="term" value="C:cytosol"/>
    <property type="evidence" value="ECO:0007669"/>
    <property type="project" value="TreeGrafter"/>
</dbReference>
<dbReference type="OrthoDB" id="1728974at2759"/>
<dbReference type="GO" id="GO:0042732">
    <property type="term" value="P:D-xylose metabolic process"/>
    <property type="evidence" value="ECO:0007669"/>
    <property type="project" value="UniProtKB-UniRule"/>
</dbReference>
<dbReference type="GO" id="GO:0005524">
    <property type="term" value="F:ATP binding"/>
    <property type="evidence" value="ECO:0007669"/>
    <property type="project" value="UniProtKB-KW"/>
</dbReference>
<dbReference type="PANTHER" id="PTHR10196">
    <property type="entry name" value="SUGAR KINASE"/>
    <property type="match status" value="1"/>
</dbReference>
<feature type="domain" description="Carbohydrate kinase FGGY N-terminal" evidence="5">
    <location>
        <begin position="137"/>
        <end position="288"/>
    </location>
</feature>
<proteinExistence type="inferred from homology"/>
<keyword evidence="4" id="KW-0547">Nucleotide-binding</keyword>
<evidence type="ECO:0000256" key="4">
    <source>
        <dbReference type="RuleBase" id="RU367058"/>
    </source>
</evidence>
<evidence type="ECO:0000256" key="1">
    <source>
        <dbReference type="ARBA" id="ARBA00009156"/>
    </source>
</evidence>
<keyword evidence="8" id="KW-1185">Reference proteome</keyword>
<name>A0A1X7UHZ9_AMPQE</name>
<evidence type="ECO:0000313" key="7">
    <source>
        <dbReference type="EnsemblMetazoa" id="Aqu2.1.27290_001"/>
    </source>
</evidence>
<comment type="similarity">
    <text evidence="1 4">Belongs to the FGGY kinase family.</text>
</comment>
<dbReference type="GO" id="GO:0005997">
    <property type="term" value="P:xylulose metabolic process"/>
    <property type="evidence" value="ECO:0007669"/>
    <property type="project" value="UniProtKB-UniRule"/>
</dbReference>
<dbReference type="InterPro" id="IPR042024">
    <property type="entry name" value="D-XK_euk"/>
</dbReference>
<dbReference type="eggNOG" id="KOG2531">
    <property type="taxonomic scope" value="Eukaryota"/>
</dbReference>
<evidence type="ECO:0000259" key="6">
    <source>
        <dbReference type="Pfam" id="PF02782"/>
    </source>
</evidence>
<dbReference type="EnsemblMetazoa" id="XM_011406722.2">
    <property type="protein sequence ID" value="XP_011405024.2"/>
    <property type="gene ID" value="LOC100632673"/>
</dbReference>
<accession>A0A1X7UHZ9</accession>
<dbReference type="Proteomes" id="UP000007879">
    <property type="component" value="Unassembled WGS sequence"/>
</dbReference>
<dbReference type="InterPro" id="IPR018484">
    <property type="entry name" value="FGGY_N"/>
</dbReference>
<keyword evidence="2 4" id="KW-0808">Transferase</keyword>
<reference evidence="8" key="1">
    <citation type="journal article" date="2010" name="Nature">
        <title>The Amphimedon queenslandica genome and the evolution of animal complexity.</title>
        <authorList>
            <person name="Srivastava M."/>
            <person name="Simakov O."/>
            <person name="Chapman J."/>
            <person name="Fahey B."/>
            <person name="Gauthier M.E."/>
            <person name="Mitros T."/>
            <person name="Richards G.S."/>
            <person name="Conaco C."/>
            <person name="Dacre M."/>
            <person name="Hellsten U."/>
            <person name="Larroux C."/>
            <person name="Putnam N.H."/>
            <person name="Stanke M."/>
            <person name="Adamska M."/>
            <person name="Darling A."/>
            <person name="Degnan S.M."/>
            <person name="Oakley T.H."/>
            <person name="Plachetzki D.C."/>
            <person name="Zhai Y."/>
            <person name="Adamski M."/>
            <person name="Calcino A."/>
            <person name="Cummins S.F."/>
            <person name="Goodstein D.M."/>
            <person name="Harris C."/>
            <person name="Jackson D.J."/>
            <person name="Leys S.P."/>
            <person name="Shu S."/>
            <person name="Woodcroft B.J."/>
            <person name="Vervoort M."/>
            <person name="Kosik K.S."/>
            <person name="Manning G."/>
            <person name="Degnan B.M."/>
            <person name="Rokhsar D.S."/>
        </authorList>
    </citation>
    <scope>NUCLEOTIDE SEQUENCE [LARGE SCALE GENOMIC DNA]</scope>
</reference>
<dbReference type="PANTHER" id="PTHR10196:SF57">
    <property type="entry name" value="XYLULOSE KINASE"/>
    <property type="match status" value="1"/>
</dbReference>
<dbReference type="KEGG" id="aqu:100632673"/>
<keyword evidence="4" id="KW-0859">Xylose metabolism</keyword>
<dbReference type="InterPro" id="IPR000577">
    <property type="entry name" value="Carb_kinase_FGGY"/>
</dbReference>
<dbReference type="CDD" id="cd07776">
    <property type="entry name" value="ASKHA_NBD_FGGY_SpXK-like"/>
    <property type="match status" value="1"/>
</dbReference>
<dbReference type="Pfam" id="PF02782">
    <property type="entry name" value="FGGY_C"/>
    <property type="match status" value="1"/>
</dbReference>
<dbReference type="SUPFAM" id="SSF53067">
    <property type="entry name" value="Actin-like ATPase domain"/>
    <property type="match status" value="2"/>
</dbReference>
<dbReference type="STRING" id="400682.A0A1X7UHZ9"/>
<protein>
    <recommendedName>
        <fullName evidence="4">Xylulose kinase</fullName>
        <ecNumber evidence="4">2.7.1.17</ecNumber>
    </recommendedName>
</protein>
<dbReference type="InParanoid" id="A0A1X7UHZ9"/>
<dbReference type="InterPro" id="IPR018485">
    <property type="entry name" value="FGGY_C"/>
</dbReference>
<evidence type="ECO:0000256" key="3">
    <source>
        <dbReference type="ARBA" id="ARBA00022777"/>
    </source>
</evidence>
<keyword evidence="4" id="KW-0119">Carbohydrate metabolism</keyword>
<comment type="function">
    <text evidence="4">Phosphorylates D-xylulose to produce D-xylulose 5-phosphate, a molecule that may play an important role in the regulation of glucose metabolism and lipogenesis.</text>
</comment>
<keyword evidence="4" id="KW-0067">ATP-binding</keyword>
<organism evidence="7">
    <name type="scientific">Amphimedon queenslandica</name>
    <name type="common">Sponge</name>
    <dbReference type="NCBI Taxonomy" id="400682"/>
    <lineage>
        <taxon>Eukaryota</taxon>
        <taxon>Metazoa</taxon>
        <taxon>Porifera</taxon>
        <taxon>Demospongiae</taxon>
        <taxon>Heteroscleromorpha</taxon>
        <taxon>Haplosclerida</taxon>
        <taxon>Niphatidae</taxon>
        <taxon>Amphimedon</taxon>
    </lineage>
</organism>
<sequence>MAESGSKLYLGLDFSTQQIKATIIDDSLELLLGDFDTSVSFDDLRQYNTSGGVIRHEDGRTVTAPTIMWVEALDILLNKLKSLNFPFEKVAGISSSGQQHGSVYWRKGSEEVLKSLEPSQTLASQLQSVFSIPQSPIWMDSSTTEQCKQLEQQCGGSLVVAKKTGSRAYERFTGNQIAKLNIVDTVNLRDTERISLVSSFGVTLFAGNYAPIDYSDGSGMNLLDIQSKNWWQEALDVCCPNLKDLLGEPVPSNTVVGNISDYYVKKYGFSPDCKIVAGTGDNPSSLAGMTLQEGDVEVSLGTSDTVFLWITEADPQLMGHVFVNPVDSLAFMALLCYKNGSLTRQRIRDQCSNGDWTEFEQLLASTNPGNGGCIGFYYDDPEITPPVVGVHRFSSDDTPVDSFTPETEVRAVVEGQFLAKYIHACSLGYRITPSSRILATGGAAENKQILQILANVFNACVYTGVTTSSASLGAAYRAKHALMEPGTSFETIGQLARSVYPYSLGVEPQRDVHEKVYQPMAERVESLLAQLPTFQ</sequence>